<protein>
    <submittedName>
        <fullName evidence="1">Histidine phosphatase family protein</fullName>
    </submittedName>
</protein>
<name>A0A5M4FB72_9ACTN</name>
<evidence type="ECO:0000313" key="1">
    <source>
        <dbReference type="EMBL" id="KAA1395613.1"/>
    </source>
</evidence>
<dbReference type="SMART" id="SM00855">
    <property type="entry name" value="PGAM"/>
    <property type="match status" value="1"/>
</dbReference>
<sequence length="213" mass="22337">MGSVHLIRHGQASFGSDDYDQLSPIGMQQSTALGTSWEASGWAPAAAVAGSMKRHAQTAIAAIDACGQGDGYDIDDGWNEYDHLAIARAHDPASLTLDAKAFQQHLNAALDGWIAGEGDHAETYQDFVGRVMTSFGKAAADAGPGRSIAVFTSGGPIAMVASHLLTGDDSAFQRINDVMINAAVTTVIVGSTGPRLLALNESTHLPRDLITYR</sequence>
<dbReference type="Pfam" id="PF00300">
    <property type="entry name" value="His_Phos_1"/>
    <property type="match status" value="1"/>
</dbReference>
<dbReference type="EMBL" id="SDPQ02000003">
    <property type="protein sequence ID" value="KAA1395613.1"/>
    <property type="molecule type" value="Genomic_DNA"/>
</dbReference>
<gene>
    <name evidence="1" type="ORF">ESP70_015800</name>
</gene>
<dbReference type="InterPro" id="IPR013078">
    <property type="entry name" value="His_Pase_superF_clade-1"/>
</dbReference>
<reference evidence="1" key="1">
    <citation type="submission" date="2019-09" db="EMBL/GenBank/DDBJ databases">
        <authorList>
            <person name="Li J."/>
        </authorList>
    </citation>
    <scope>NUCLEOTIDE SEQUENCE [LARGE SCALE GENOMIC DNA]</scope>
    <source>
        <strain evidence="1">JCM 14732</strain>
    </source>
</reference>
<accession>A0A5M4FB72</accession>
<dbReference type="SUPFAM" id="SSF53254">
    <property type="entry name" value="Phosphoglycerate mutase-like"/>
    <property type="match status" value="1"/>
</dbReference>
<dbReference type="CDD" id="cd07040">
    <property type="entry name" value="HP"/>
    <property type="match status" value="1"/>
</dbReference>
<dbReference type="Proteomes" id="UP000380867">
    <property type="component" value="Unassembled WGS sequence"/>
</dbReference>
<organism evidence="1 2">
    <name type="scientific">Aeromicrobium ginsengisoli</name>
    <dbReference type="NCBI Taxonomy" id="363867"/>
    <lineage>
        <taxon>Bacteria</taxon>
        <taxon>Bacillati</taxon>
        <taxon>Actinomycetota</taxon>
        <taxon>Actinomycetes</taxon>
        <taxon>Propionibacteriales</taxon>
        <taxon>Nocardioidaceae</taxon>
        <taxon>Aeromicrobium</taxon>
    </lineage>
</organism>
<proteinExistence type="predicted"/>
<dbReference type="RefSeq" id="WP_149690273.1">
    <property type="nucleotide sequence ID" value="NZ_SDPQ02000003.1"/>
</dbReference>
<comment type="caution">
    <text evidence="1">The sequence shown here is derived from an EMBL/GenBank/DDBJ whole genome shotgun (WGS) entry which is preliminary data.</text>
</comment>
<dbReference type="AlphaFoldDB" id="A0A5M4FB72"/>
<keyword evidence="2" id="KW-1185">Reference proteome</keyword>
<dbReference type="OrthoDB" id="280692at2"/>
<dbReference type="InterPro" id="IPR029033">
    <property type="entry name" value="His_PPase_superfam"/>
</dbReference>
<evidence type="ECO:0000313" key="2">
    <source>
        <dbReference type="Proteomes" id="UP000380867"/>
    </source>
</evidence>
<dbReference type="Gene3D" id="3.40.50.1240">
    <property type="entry name" value="Phosphoglycerate mutase-like"/>
    <property type="match status" value="1"/>
</dbReference>